<evidence type="ECO:0000256" key="3">
    <source>
        <dbReference type="ARBA" id="ARBA00022729"/>
    </source>
</evidence>
<evidence type="ECO:0000313" key="7">
    <source>
        <dbReference type="Proteomes" id="UP000255528"/>
    </source>
</evidence>
<comment type="similarity">
    <text evidence="1">Belongs to the bacterial solute-binding protein 3 family.</text>
</comment>
<name>A0A381C8U1_9ENTR</name>
<dbReference type="GO" id="GO:0030288">
    <property type="term" value="C:outer membrane-bounded periplasmic space"/>
    <property type="evidence" value="ECO:0007669"/>
    <property type="project" value="TreeGrafter"/>
</dbReference>
<organism evidence="6 7">
    <name type="scientific">Buttiauxella agrestis</name>
    <dbReference type="NCBI Taxonomy" id="82977"/>
    <lineage>
        <taxon>Bacteria</taxon>
        <taxon>Pseudomonadati</taxon>
        <taxon>Pseudomonadota</taxon>
        <taxon>Gammaproteobacteria</taxon>
        <taxon>Enterobacterales</taxon>
        <taxon>Enterobacteriaceae</taxon>
        <taxon>Buttiauxella</taxon>
    </lineage>
</organism>
<dbReference type="Proteomes" id="UP000255528">
    <property type="component" value="Unassembled WGS sequence"/>
</dbReference>
<evidence type="ECO:0000259" key="5">
    <source>
        <dbReference type="SMART" id="SM00062"/>
    </source>
</evidence>
<gene>
    <name evidence="6" type="primary">gltI_4</name>
    <name evidence="6" type="ORF">NCTC12119_02762</name>
</gene>
<dbReference type="InterPro" id="IPR051455">
    <property type="entry name" value="Bact_solute-bind_prot3"/>
</dbReference>
<dbReference type="GO" id="GO:0006865">
    <property type="term" value="P:amino acid transport"/>
    <property type="evidence" value="ECO:0007669"/>
    <property type="project" value="TreeGrafter"/>
</dbReference>
<dbReference type="SMART" id="SM00062">
    <property type="entry name" value="PBPb"/>
    <property type="match status" value="1"/>
</dbReference>
<dbReference type="SUPFAM" id="SSF53850">
    <property type="entry name" value="Periplasmic binding protein-like II"/>
    <property type="match status" value="1"/>
</dbReference>
<dbReference type="AlphaFoldDB" id="A0A381C8U1"/>
<reference evidence="6 7" key="1">
    <citation type="submission" date="2018-06" db="EMBL/GenBank/DDBJ databases">
        <authorList>
            <consortium name="Pathogen Informatics"/>
            <person name="Doyle S."/>
        </authorList>
    </citation>
    <scope>NUCLEOTIDE SEQUENCE [LARGE SCALE GENOMIC DNA]</scope>
    <source>
        <strain evidence="6 7">NCTC12119</strain>
    </source>
</reference>
<dbReference type="GO" id="GO:0005576">
    <property type="term" value="C:extracellular region"/>
    <property type="evidence" value="ECO:0007669"/>
    <property type="project" value="TreeGrafter"/>
</dbReference>
<evidence type="ECO:0000256" key="1">
    <source>
        <dbReference type="ARBA" id="ARBA00010333"/>
    </source>
</evidence>
<protein>
    <submittedName>
        <fullName evidence="6">Glutamate/aspartate periplasmic-binding protein</fullName>
    </submittedName>
</protein>
<dbReference type="CDD" id="cd13688">
    <property type="entry name" value="PBP2_GltI_DEBP"/>
    <property type="match status" value="1"/>
</dbReference>
<feature type="domain" description="Solute-binding protein family 3/N-terminal" evidence="5">
    <location>
        <begin position="45"/>
        <end position="277"/>
    </location>
</feature>
<dbReference type="RefSeq" id="WP_115629101.1">
    <property type="nucleotide sequence ID" value="NZ_UIGI01000001.1"/>
</dbReference>
<feature type="chain" id="PRO_5016797693" evidence="4">
    <location>
        <begin position="34"/>
        <end position="305"/>
    </location>
</feature>
<proteinExistence type="inferred from homology"/>
<evidence type="ECO:0000313" key="6">
    <source>
        <dbReference type="EMBL" id="SUW64260.1"/>
    </source>
</evidence>
<dbReference type="EMBL" id="UIGI01000001">
    <property type="protein sequence ID" value="SUW64260.1"/>
    <property type="molecule type" value="Genomic_DNA"/>
</dbReference>
<feature type="signal peptide" evidence="4">
    <location>
        <begin position="1"/>
        <end position="33"/>
    </location>
</feature>
<dbReference type="InterPro" id="IPR001638">
    <property type="entry name" value="Solute-binding_3/MltF_N"/>
</dbReference>
<accession>A0A381C8U1</accession>
<sequence>MSLLINNLYQASMSAAAALLFSLGMLIPSSGHAEDILSRIIQSKTITLSYQTDVFPYSYFENNKPQGYSIDICHKLIGMIKQELKLPELRIKWVPVTTATQFITIKNKSIDMGCIPTIYTAERQKIVTFSEPYFFSATRFVSRMEDDITDIEELNGHTVIVKSGTVFVRHIQEANAQHQLSLNIDLGTDNMKAFTELESGRTPVIVSSDVLLLAQIALSGHPQAFRISADSLSPRLPVAMPMQKGNPKFTALINTSMKHLLRSSDFTTIYNKWFLQPIMPEGITLNLPLSPELKQIISSSDPYAY</sequence>
<evidence type="ECO:0000256" key="2">
    <source>
        <dbReference type="ARBA" id="ARBA00022448"/>
    </source>
</evidence>
<keyword evidence="3 4" id="KW-0732">Signal</keyword>
<dbReference type="Gene3D" id="3.40.190.10">
    <property type="entry name" value="Periplasmic binding protein-like II"/>
    <property type="match status" value="2"/>
</dbReference>
<dbReference type="PANTHER" id="PTHR30085">
    <property type="entry name" value="AMINO ACID ABC TRANSPORTER PERMEASE"/>
    <property type="match status" value="1"/>
</dbReference>
<dbReference type="Pfam" id="PF00497">
    <property type="entry name" value="SBP_bac_3"/>
    <property type="match status" value="1"/>
</dbReference>
<dbReference type="PANTHER" id="PTHR30085:SF2">
    <property type="entry name" value="GLUTAMATE_ASPARTATE IMPORT SOLUTE-BINDING PROTEIN"/>
    <property type="match status" value="1"/>
</dbReference>
<evidence type="ECO:0000256" key="4">
    <source>
        <dbReference type="SAM" id="SignalP"/>
    </source>
</evidence>
<keyword evidence="2" id="KW-0813">Transport</keyword>